<dbReference type="InterPro" id="IPR012318">
    <property type="entry name" value="HTH_CRP"/>
</dbReference>
<proteinExistence type="predicted"/>
<sequence length="195" mass="22373">MPSSTDLSQLSANDNQRYFTRRSLLPSDQSHLWQINSGFVMTNTYLEDGTMIALGLWGAGDIVGESLTKIKPYQAQCLTSVEASLVFAQDWNQSKTDWLKHIEQAEELMVIRGNKKVETMLIQLLVWLSKKFGSQVEQGRLIDMRLTHEDLAGLISSSRVTVTRLLGQLEQEKVIERKSLNRIIVHQEDIWYYEI</sequence>
<reference evidence="6" key="1">
    <citation type="submission" date="2017-04" db="EMBL/GenBank/DDBJ databases">
        <authorList>
            <person name="Abreu V.A."/>
            <person name="Popin R.V."/>
            <person name="Rigonato J."/>
            <person name="Andreote A.P."/>
            <person name="Schaker P.C."/>
            <person name="Hoff-Risseti C."/>
            <person name="Alvarenga D.O."/>
            <person name="Varani A.M."/>
            <person name="Fiore M.F."/>
        </authorList>
    </citation>
    <scope>NUCLEOTIDE SEQUENCE [LARGE SCALE GENOMIC DNA]</scope>
    <source>
        <strain evidence="6">CENA303</strain>
    </source>
</reference>
<evidence type="ECO:0000313" key="5">
    <source>
        <dbReference type="EMBL" id="OSO90937.1"/>
    </source>
</evidence>
<dbReference type="Gene3D" id="1.10.10.10">
    <property type="entry name" value="Winged helix-like DNA-binding domain superfamily/Winged helix DNA-binding domain"/>
    <property type="match status" value="1"/>
</dbReference>
<name>A0A1X4G7L5_9CYAN</name>
<evidence type="ECO:0000256" key="2">
    <source>
        <dbReference type="ARBA" id="ARBA00023125"/>
    </source>
</evidence>
<dbReference type="PROSITE" id="PS51063">
    <property type="entry name" value="HTH_CRP_2"/>
    <property type="match status" value="1"/>
</dbReference>
<keyword evidence="2" id="KW-0238">DNA-binding</keyword>
<keyword evidence="1" id="KW-0805">Transcription regulation</keyword>
<evidence type="ECO:0000313" key="6">
    <source>
        <dbReference type="Proteomes" id="UP000192997"/>
    </source>
</evidence>
<dbReference type="EMBL" id="NBYN01000042">
    <property type="protein sequence ID" value="OSO90937.1"/>
    <property type="molecule type" value="Genomic_DNA"/>
</dbReference>
<dbReference type="InterPro" id="IPR018490">
    <property type="entry name" value="cNMP-bd_dom_sf"/>
</dbReference>
<comment type="caution">
    <text evidence="5">The sequence shown here is derived from an EMBL/GenBank/DDBJ whole genome shotgun (WGS) entry which is preliminary data.</text>
</comment>
<dbReference type="SUPFAM" id="SSF46785">
    <property type="entry name" value="Winged helix' DNA-binding domain"/>
    <property type="match status" value="1"/>
</dbReference>
<dbReference type="GO" id="GO:0006355">
    <property type="term" value="P:regulation of DNA-templated transcription"/>
    <property type="evidence" value="ECO:0007669"/>
    <property type="project" value="InterPro"/>
</dbReference>
<keyword evidence="3" id="KW-0804">Transcription</keyword>
<accession>A0A1X4G7L5</accession>
<dbReference type="CDD" id="cd00092">
    <property type="entry name" value="HTH_CRP"/>
    <property type="match status" value="1"/>
</dbReference>
<dbReference type="InterPro" id="IPR036390">
    <property type="entry name" value="WH_DNA-bd_sf"/>
</dbReference>
<dbReference type="RefSeq" id="WP_009343405.1">
    <property type="nucleotide sequence ID" value="NZ_NBYN01000042.1"/>
</dbReference>
<gene>
    <name evidence="5" type="ORF">B7O87_09050</name>
</gene>
<dbReference type="SUPFAM" id="SSF51206">
    <property type="entry name" value="cAMP-binding domain-like"/>
    <property type="match status" value="1"/>
</dbReference>
<protein>
    <submittedName>
        <fullName evidence="5">Crp/Fnr family transcriptional regulator</fullName>
    </submittedName>
</protein>
<evidence type="ECO:0000256" key="3">
    <source>
        <dbReference type="ARBA" id="ARBA00023163"/>
    </source>
</evidence>
<evidence type="ECO:0000256" key="1">
    <source>
        <dbReference type="ARBA" id="ARBA00023015"/>
    </source>
</evidence>
<dbReference type="Proteomes" id="UP000192997">
    <property type="component" value="Unassembled WGS sequence"/>
</dbReference>
<dbReference type="AlphaFoldDB" id="A0A1X4G7L5"/>
<dbReference type="SMART" id="SM00419">
    <property type="entry name" value="HTH_CRP"/>
    <property type="match status" value="1"/>
</dbReference>
<dbReference type="InterPro" id="IPR036388">
    <property type="entry name" value="WH-like_DNA-bd_sf"/>
</dbReference>
<evidence type="ECO:0000259" key="4">
    <source>
        <dbReference type="PROSITE" id="PS51063"/>
    </source>
</evidence>
<feature type="domain" description="HTH crp-type" evidence="4">
    <location>
        <begin position="115"/>
        <end position="189"/>
    </location>
</feature>
<organism evidence="5 6">
    <name type="scientific">Cylindrospermopsis raciborskii CENA303</name>
    <dbReference type="NCBI Taxonomy" id="1170769"/>
    <lineage>
        <taxon>Bacteria</taxon>
        <taxon>Bacillati</taxon>
        <taxon>Cyanobacteriota</taxon>
        <taxon>Cyanophyceae</taxon>
        <taxon>Nostocales</taxon>
        <taxon>Aphanizomenonaceae</taxon>
        <taxon>Cylindrospermopsis</taxon>
    </lineage>
</organism>
<dbReference type="GO" id="GO:0003677">
    <property type="term" value="F:DNA binding"/>
    <property type="evidence" value="ECO:0007669"/>
    <property type="project" value="UniProtKB-KW"/>
</dbReference>
<dbReference type="Pfam" id="PF13545">
    <property type="entry name" value="HTH_Crp_2"/>
    <property type="match status" value="1"/>
</dbReference>